<dbReference type="Gene3D" id="1.10.357.10">
    <property type="entry name" value="Tetracycline Repressor, domain 2"/>
    <property type="match status" value="1"/>
</dbReference>
<sequence>MRTRRQRAADAAIEVIAEQGMRGLTHRAVDARAGLPPGSTSSCFRTRLALLDGVLKRMLELDEASLVQLPADAWSSREQVTATLVGLLEHWLGPARARTRARMELYLDAAGSTLLRTELDTASERFLRLAADGMRAVGVPDAGNAARMLVAQLDGVLFDALARSSPAADGGAWLRYAAETIMRGAPPTDHERERGRG</sequence>
<dbReference type="AlphaFoldDB" id="A0A438M6S3"/>
<dbReference type="InterPro" id="IPR001647">
    <property type="entry name" value="HTH_TetR"/>
</dbReference>
<feature type="DNA-binding region" description="H-T-H motif" evidence="2">
    <location>
        <begin position="25"/>
        <end position="44"/>
    </location>
</feature>
<dbReference type="SUPFAM" id="SSF46689">
    <property type="entry name" value="Homeodomain-like"/>
    <property type="match status" value="1"/>
</dbReference>
<evidence type="ECO:0000256" key="2">
    <source>
        <dbReference type="PROSITE-ProRule" id="PRU00335"/>
    </source>
</evidence>
<dbReference type="InterPro" id="IPR041583">
    <property type="entry name" value="TetR_C_31"/>
</dbReference>
<proteinExistence type="predicted"/>
<dbReference type="Pfam" id="PF17940">
    <property type="entry name" value="TetR_C_31"/>
    <property type="match status" value="1"/>
</dbReference>
<evidence type="ECO:0000259" key="3">
    <source>
        <dbReference type="PROSITE" id="PS50977"/>
    </source>
</evidence>
<keyword evidence="1 2" id="KW-0238">DNA-binding</keyword>
<dbReference type="PROSITE" id="PS50977">
    <property type="entry name" value="HTH_TETR_2"/>
    <property type="match status" value="1"/>
</dbReference>
<gene>
    <name evidence="4" type="ORF">EDD27_3938</name>
</gene>
<evidence type="ECO:0000313" key="5">
    <source>
        <dbReference type="Proteomes" id="UP000284824"/>
    </source>
</evidence>
<comment type="caution">
    <text evidence="4">The sequence shown here is derived from an EMBL/GenBank/DDBJ whole genome shotgun (WGS) entry which is preliminary data.</text>
</comment>
<dbReference type="InterPro" id="IPR009057">
    <property type="entry name" value="Homeodomain-like_sf"/>
</dbReference>
<reference evidence="4 5" key="1">
    <citation type="submission" date="2019-01" db="EMBL/GenBank/DDBJ databases">
        <title>Sequencing the genomes of 1000 actinobacteria strains.</title>
        <authorList>
            <person name="Klenk H.-P."/>
        </authorList>
    </citation>
    <scope>NUCLEOTIDE SEQUENCE [LARGE SCALE GENOMIC DNA]</scope>
    <source>
        <strain evidence="4 5">DSM 43925</strain>
    </source>
</reference>
<keyword evidence="5" id="KW-1185">Reference proteome</keyword>
<evidence type="ECO:0000256" key="1">
    <source>
        <dbReference type="ARBA" id="ARBA00023125"/>
    </source>
</evidence>
<dbReference type="EMBL" id="SAUN01000001">
    <property type="protein sequence ID" value="RVX41409.1"/>
    <property type="molecule type" value="Genomic_DNA"/>
</dbReference>
<dbReference type="GO" id="GO:0003677">
    <property type="term" value="F:DNA binding"/>
    <property type="evidence" value="ECO:0007669"/>
    <property type="project" value="UniProtKB-UniRule"/>
</dbReference>
<dbReference type="Proteomes" id="UP000284824">
    <property type="component" value="Unassembled WGS sequence"/>
</dbReference>
<evidence type="ECO:0000313" key="4">
    <source>
        <dbReference type="EMBL" id="RVX41409.1"/>
    </source>
</evidence>
<accession>A0A438M6S3</accession>
<feature type="domain" description="HTH tetR-type" evidence="3">
    <location>
        <begin position="2"/>
        <end position="62"/>
    </location>
</feature>
<name>A0A438M6S3_9ACTN</name>
<protein>
    <submittedName>
        <fullName evidence="4">TetR family transcriptional regulator</fullName>
    </submittedName>
</protein>
<organism evidence="4 5">
    <name type="scientific">Nonomuraea polychroma</name>
    <dbReference type="NCBI Taxonomy" id="46176"/>
    <lineage>
        <taxon>Bacteria</taxon>
        <taxon>Bacillati</taxon>
        <taxon>Actinomycetota</taxon>
        <taxon>Actinomycetes</taxon>
        <taxon>Streptosporangiales</taxon>
        <taxon>Streptosporangiaceae</taxon>
        <taxon>Nonomuraea</taxon>
    </lineage>
</organism>